<name>A0A0A8ZU41_ARUDO</name>
<reference evidence="1" key="2">
    <citation type="journal article" date="2015" name="Data Brief">
        <title>Shoot transcriptome of the giant reed, Arundo donax.</title>
        <authorList>
            <person name="Barrero R.A."/>
            <person name="Guerrero F.D."/>
            <person name="Moolhuijzen P."/>
            <person name="Goolsby J.A."/>
            <person name="Tidwell J."/>
            <person name="Bellgard S.E."/>
            <person name="Bellgard M.I."/>
        </authorList>
    </citation>
    <scope>NUCLEOTIDE SEQUENCE</scope>
    <source>
        <tissue evidence="1">Shoot tissue taken approximately 20 cm above the soil surface</tissue>
    </source>
</reference>
<dbReference type="EMBL" id="GBRH01255579">
    <property type="protein sequence ID" value="JAD42316.1"/>
    <property type="molecule type" value="Transcribed_RNA"/>
</dbReference>
<dbReference type="AlphaFoldDB" id="A0A0A8ZU41"/>
<accession>A0A0A8ZU41</accession>
<proteinExistence type="predicted"/>
<organism evidence="1">
    <name type="scientific">Arundo donax</name>
    <name type="common">Giant reed</name>
    <name type="synonym">Donax arundinaceus</name>
    <dbReference type="NCBI Taxonomy" id="35708"/>
    <lineage>
        <taxon>Eukaryota</taxon>
        <taxon>Viridiplantae</taxon>
        <taxon>Streptophyta</taxon>
        <taxon>Embryophyta</taxon>
        <taxon>Tracheophyta</taxon>
        <taxon>Spermatophyta</taxon>
        <taxon>Magnoliopsida</taxon>
        <taxon>Liliopsida</taxon>
        <taxon>Poales</taxon>
        <taxon>Poaceae</taxon>
        <taxon>PACMAD clade</taxon>
        <taxon>Arundinoideae</taxon>
        <taxon>Arundineae</taxon>
        <taxon>Arundo</taxon>
    </lineage>
</organism>
<reference evidence="1" key="1">
    <citation type="submission" date="2014-09" db="EMBL/GenBank/DDBJ databases">
        <authorList>
            <person name="Magalhaes I.L.F."/>
            <person name="Oliveira U."/>
            <person name="Santos F.R."/>
            <person name="Vidigal T.H.D.A."/>
            <person name="Brescovit A.D."/>
            <person name="Santos A.J."/>
        </authorList>
    </citation>
    <scope>NUCLEOTIDE SEQUENCE</scope>
    <source>
        <tissue evidence="1">Shoot tissue taken approximately 20 cm above the soil surface</tissue>
    </source>
</reference>
<evidence type="ECO:0000313" key="1">
    <source>
        <dbReference type="EMBL" id="JAD42316.1"/>
    </source>
</evidence>
<sequence>MTHQQCIIQLILVPKLLKLNYSNKVFFPHGHHSIRA</sequence>
<protein>
    <submittedName>
        <fullName evidence="1">Uncharacterized protein</fullName>
    </submittedName>
</protein>